<dbReference type="EC" id="3.4.16.-" evidence="7"/>
<evidence type="ECO:0000256" key="7">
    <source>
        <dbReference type="RuleBase" id="RU361156"/>
    </source>
</evidence>
<dbReference type="GO" id="GO:0006508">
    <property type="term" value="P:proteolysis"/>
    <property type="evidence" value="ECO:0007669"/>
    <property type="project" value="UniProtKB-KW"/>
</dbReference>
<evidence type="ECO:0000256" key="6">
    <source>
        <dbReference type="ARBA" id="ARBA00023180"/>
    </source>
</evidence>
<evidence type="ECO:0000256" key="4">
    <source>
        <dbReference type="ARBA" id="ARBA00022729"/>
    </source>
</evidence>
<keyword evidence="2 7" id="KW-0121">Carboxypeptidase</keyword>
<protein>
    <recommendedName>
        <fullName evidence="7">Carboxypeptidase</fullName>
        <ecNumber evidence="7">3.4.16.-</ecNumber>
    </recommendedName>
</protein>
<dbReference type="PANTHER" id="PTHR11802">
    <property type="entry name" value="SERINE PROTEASE FAMILY S10 SERINE CARBOXYPEPTIDASE"/>
    <property type="match status" value="1"/>
</dbReference>
<dbReference type="InterPro" id="IPR018202">
    <property type="entry name" value="Ser_caboxypep_ser_AS"/>
</dbReference>
<feature type="chain" id="PRO_5035967566" description="Carboxypeptidase" evidence="7">
    <location>
        <begin position="24"/>
        <end position="475"/>
    </location>
</feature>
<dbReference type="Proteomes" id="UP000708148">
    <property type="component" value="Unassembled WGS sequence"/>
</dbReference>
<evidence type="ECO:0000256" key="3">
    <source>
        <dbReference type="ARBA" id="ARBA00022670"/>
    </source>
</evidence>
<dbReference type="GO" id="GO:0004185">
    <property type="term" value="F:serine-type carboxypeptidase activity"/>
    <property type="evidence" value="ECO:0007669"/>
    <property type="project" value="UniProtKB-UniRule"/>
</dbReference>
<dbReference type="PROSITE" id="PS00131">
    <property type="entry name" value="CARBOXYPEPT_SER_SER"/>
    <property type="match status" value="1"/>
</dbReference>
<dbReference type="SUPFAM" id="SSF53474">
    <property type="entry name" value="alpha/beta-Hydrolases"/>
    <property type="match status" value="1"/>
</dbReference>
<evidence type="ECO:0000313" key="9">
    <source>
        <dbReference type="Proteomes" id="UP000708148"/>
    </source>
</evidence>
<keyword evidence="6" id="KW-0325">Glycoprotein</keyword>
<keyword evidence="5 7" id="KW-0378">Hydrolase</keyword>
<proteinExistence type="inferred from homology"/>
<dbReference type="InterPro" id="IPR001563">
    <property type="entry name" value="Peptidase_S10"/>
</dbReference>
<dbReference type="PROSITE" id="PS00560">
    <property type="entry name" value="CARBOXYPEPT_SER_HIS"/>
    <property type="match status" value="1"/>
</dbReference>
<evidence type="ECO:0000313" key="8">
    <source>
        <dbReference type="EMBL" id="CAD7701591.1"/>
    </source>
</evidence>
<keyword evidence="4 7" id="KW-0732">Signal</keyword>
<dbReference type="AlphaFoldDB" id="A0A8S1JD76"/>
<dbReference type="PRINTS" id="PR00724">
    <property type="entry name" value="CRBOXYPTASEC"/>
</dbReference>
<evidence type="ECO:0000256" key="5">
    <source>
        <dbReference type="ARBA" id="ARBA00022801"/>
    </source>
</evidence>
<feature type="signal peptide" evidence="7">
    <location>
        <begin position="1"/>
        <end position="23"/>
    </location>
</feature>
<comment type="caution">
    <text evidence="8">The sequence shown here is derived from an EMBL/GenBank/DDBJ whole genome shotgun (WGS) entry which is preliminary data.</text>
</comment>
<keyword evidence="3 7" id="KW-0645">Protease</keyword>
<comment type="similarity">
    <text evidence="1 7">Belongs to the peptidase S10 family.</text>
</comment>
<dbReference type="EMBL" id="CAJHUC010001577">
    <property type="protein sequence ID" value="CAD7701591.1"/>
    <property type="molecule type" value="Genomic_DNA"/>
</dbReference>
<dbReference type="InterPro" id="IPR033124">
    <property type="entry name" value="Ser_caboxypep_his_AS"/>
</dbReference>
<dbReference type="Pfam" id="PF00450">
    <property type="entry name" value="Peptidase_S10"/>
    <property type="match status" value="1"/>
</dbReference>
<dbReference type="InterPro" id="IPR029058">
    <property type="entry name" value="AB_hydrolase_fold"/>
</dbReference>
<sequence>MARHALPLVVSLLLVAAARPTLAKGRIIEWPLRLLDQSQPSSAVLGTDGVPVVDPPVHRAGYFKLDNTVDASLFYFFFESRSQAPDDPLVLWTNGGPGCASEIGVFFENGPYRLEENMTLSINPWGWDLGANMIFIDQPVGTGFSYSNSSKDAVHSEEGVAEDVLHFAWEFLAAHPEYGDRDFYVTGESYGGHYVPAIAHRIFEANNNKEGPHINLKGLAVGDGLTDPAIQYGAYGEYALQNGLINSSIADAMAKAYPLCEKGAEACKGPGSWIFCYAALEYCQMTQFEPVMAANPGINPYDIRRPCGKSALCYPQVSRLGKYLNIPEVQKKLGVDRRFDECSQSVHLSMTGDWMRNFDTTLPPLLEAGIKVLIYVGDQDLICNWVGNREWVDKLSWSGSEEWQDGEDKEWLVGGNAAGMAKAVGPLAFVKVYQAGHMVPMDQPEHAWSMFNTFLEDGPWYATEEDHGREQYVIT</sequence>
<organism evidence="8 9">
    <name type="scientific">Ostreobium quekettii</name>
    <dbReference type="NCBI Taxonomy" id="121088"/>
    <lineage>
        <taxon>Eukaryota</taxon>
        <taxon>Viridiplantae</taxon>
        <taxon>Chlorophyta</taxon>
        <taxon>core chlorophytes</taxon>
        <taxon>Ulvophyceae</taxon>
        <taxon>TCBD clade</taxon>
        <taxon>Bryopsidales</taxon>
        <taxon>Ostreobineae</taxon>
        <taxon>Ostreobiaceae</taxon>
        <taxon>Ostreobium</taxon>
    </lineage>
</organism>
<reference evidence="8" key="1">
    <citation type="submission" date="2020-12" db="EMBL/GenBank/DDBJ databases">
        <authorList>
            <person name="Iha C."/>
        </authorList>
    </citation>
    <scope>NUCLEOTIDE SEQUENCE</scope>
</reference>
<gene>
    <name evidence="8" type="ORF">OSTQU699_LOCUS6948</name>
</gene>
<dbReference type="OrthoDB" id="443318at2759"/>
<evidence type="ECO:0000256" key="1">
    <source>
        <dbReference type="ARBA" id="ARBA00009431"/>
    </source>
</evidence>
<dbReference type="PANTHER" id="PTHR11802:SF113">
    <property type="entry name" value="SERINE CARBOXYPEPTIDASE CTSA-4.1"/>
    <property type="match status" value="1"/>
</dbReference>
<keyword evidence="9" id="KW-1185">Reference proteome</keyword>
<dbReference type="Gene3D" id="1.10.287.410">
    <property type="match status" value="1"/>
</dbReference>
<evidence type="ECO:0000256" key="2">
    <source>
        <dbReference type="ARBA" id="ARBA00022645"/>
    </source>
</evidence>
<accession>A0A8S1JD76</accession>
<name>A0A8S1JD76_9CHLO</name>
<dbReference type="Gene3D" id="3.40.50.1820">
    <property type="entry name" value="alpha/beta hydrolase"/>
    <property type="match status" value="1"/>
</dbReference>